<accession>A0A7G5XIW5</accession>
<dbReference type="AlphaFoldDB" id="A0A7G5XIW5"/>
<name>A0A7G5XIW5_9BACT</name>
<dbReference type="InterPro" id="IPR011250">
    <property type="entry name" value="OMP/PagP_B-barrel"/>
</dbReference>
<sequence>MKKTLLIIAGVCLYLTSFAQFEFGFGYSNQSPLGDMAGNINAAHGYNFQAGYRLPFAGKQFVVSFETGTGRFGKKKLTQSFQNEDMSTAAEYPVNYINFANFNHLNLRYEVVKNKAITPYVQMLGGYQSLGTRVRINVYDENDRDDCKPLENEVTFRKGSMTWGYGAGLLMKLRSKAACNPFNGTSINLSVSRIHGNRVDYVNVKQLEQPVATQPTNDETKPLTMQFVNINTNHIHNHTVAQLYNSPLQQLQVKLGLLFDLR</sequence>
<protein>
    <recommendedName>
        <fullName evidence="3">Outer membrane beta-barrel protein</fullName>
    </recommendedName>
</protein>
<evidence type="ECO:0000313" key="2">
    <source>
        <dbReference type="Proteomes" id="UP000515344"/>
    </source>
</evidence>
<dbReference type="EMBL" id="CP060007">
    <property type="protein sequence ID" value="QNA45418.1"/>
    <property type="molecule type" value="Genomic_DNA"/>
</dbReference>
<dbReference type="SUPFAM" id="SSF56925">
    <property type="entry name" value="OMPA-like"/>
    <property type="match status" value="1"/>
</dbReference>
<evidence type="ECO:0000313" key="1">
    <source>
        <dbReference type="EMBL" id="QNA45418.1"/>
    </source>
</evidence>
<dbReference type="Proteomes" id="UP000515344">
    <property type="component" value="Chromosome"/>
</dbReference>
<organism evidence="1 2">
    <name type="scientific">Lacibacter sediminis</name>
    <dbReference type="NCBI Taxonomy" id="2760713"/>
    <lineage>
        <taxon>Bacteria</taxon>
        <taxon>Pseudomonadati</taxon>
        <taxon>Bacteroidota</taxon>
        <taxon>Chitinophagia</taxon>
        <taxon>Chitinophagales</taxon>
        <taxon>Chitinophagaceae</taxon>
        <taxon>Lacibacter</taxon>
    </lineage>
</organism>
<dbReference type="RefSeq" id="WP_182804463.1">
    <property type="nucleotide sequence ID" value="NZ_CP060007.1"/>
</dbReference>
<keyword evidence="2" id="KW-1185">Reference proteome</keyword>
<dbReference type="KEGG" id="lacs:H4075_04240"/>
<gene>
    <name evidence="1" type="ORF">H4075_04240</name>
</gene>
<reference evidence="2" key="1">
    <citation type="submission" date="2020-08" db="EMBL/GenBank/DDBJ databases">
        <title>Lacibacter sp. S13-6-6 genome sequencing.</title>
        <authorList>
            <person name="Jin L."/>
        </authorList>
    </citation>
    <scope>NUCLEOTIDE SEQUENCE [LARGE SCALE GENOMIC DNA]</scope>
    <source>
        <strain evidence="2">S13-6-6</strain>
    </source>
</reference>
<evidence type="ECO:0008006" key="3">
    <source>
        <dbReference type="Google" id="ProtNLM"/>
    </source>
</evidence>
<proteinExistence type="predicted"/>